<dbReference type="InterPro" id="IPR001926">
    <property type="entry name" value="TrpB-like_PALP"/>
</dbReference>
<accession>A0AAX4NI60</accession>
<dbReference type="GO" id="GO:0003941">
    <property type="term" value="F:L-serine ammonia-lyase activity"/>
    <property type="evidence" value="ECO:0007669"/>
    <property type="project" value="TreeGrafter"/>
</dbReference>
<sequence length="339" mass="37439">MKGICYNCGSSRKGIENICSNCGSFFTLKPDFKFRTSIKENYPYISDFISLGEVETPILNLDGFSLKLDYFSPTFSYKDRGSRSLVSYLKDVLPVRGITKINEDSSGNAGSSMAAYGRKAGFDVNIFVPSKTMQSKVNQIKSYGANIIMVKGTREDVQKSAENAHGFYASHVLNPEFRDGIRTLAYEIFMQSEHMPERIFVPVSAGTLLLGLVSGLEHLVESCEIKEVPEIVAVQTELVSPLYSEVQKIPFVDQPDKVSIADALVSKRPLLLKPMAEAIEKYGKCVTVSDPEIIKARDDMALSGVYAEYSSATVFAAFRNLKRNKKSLLVITGNGLKTP</sequence>
<dbReference type="KEGG" id="omr:OXIME_000985"/>
<dbReference type="GO" id="GO:0009097">
    <property type="term" value="P:isoleucine biosynthetic process"/>
    <property type="evidence" value="ECO:0007669"/>
    <property type="project" value="TreeGrafter"/>
</dbReference>
<dbReference type="RefSeq" id="WP_393970753.1">
    <property type="nucleotide sequence ID" value="NZ_CP133772.1"/>
</dbReference>
<dbReference type="GeneID" id="95967721"/>
<dbReference type="NCBIfam" id="NF005035">
    <property type="entry name" value="PRK06450.1"/>
    <property type="match status" value="1"/>
</dbReference>
<dbReference type="GO" id="GO:0006565">
    <property type="term" value="P:L-serine catabolic process"/>
    <property type="evidence" value="ECO:0007669"/>
    <property type="project" value="TreeGrafter"/>
</dbReference>
<dbReference type="Proteomes" id="UP001451606">
    <property type="component" value="Chromosome"/>
</dbReference>
<keyword evidence="2" id="KW-0663">Pyridoxal phosphate</keyword>
<proteinExistence type="predicted"/>
<dbReference type="Gene3D" id="3.40.50.1100">
    <property type="match status" value="2"/>
</dbReference>
<name>A0AAX4NI60_9ARCH</name>
<dbReference type="GO" id="GO:0004794">
    <property type="term" value="F:threonine deaminase activity"/>
    <property type="evidence" value="ECO:0007669"/>
    <property type="project" value="TreeGrafter"/>
</dbReference>
<reference evidence="5 6" key="1">
    <citation type="submission" date="2023-09" db="EMBL/GenBank/DDBJ databases">
        <authorList>
            <person name="Golyshina O.V."/>
            <person name="Lunev E.A."/>
            <person name="Bargiela R."/>
            <person name="Gaines M.C."/>
            <person name="Daum B."/>
            <person name="Bale N.J."/>
            <person name="Koenen M."/>
            <person name="Sinninghe Damst J.S."/>
            <person name="Yakimov M."/>
            <person name="Golyshin P.N."/>
        </authorList>
    </citation>
    <scope>NUCLEOTIDE SEQUENCE [LARGE SCALE GENOMIC DNA]</scope>
    <source>
        <strain evidence="5 6">M1</strain>
    </source>
</reference>
<keyword evidence="6" id="KW-1185">Reference proteome</keyword>
<protein>
    <submittedName>
        <fullName evidence="5">Pyridoxal-phosphate dependent enzyme</fullName>
    </submittedName>
</protein>
<gene>
    <name evidence="5" type="ORF">OXIME_000985</name>
</gene>
<evidence type="ECO:0000256" key="1">
    <source>
        <dbReference type="ARBA" id="ARBA00001933"/>
    </source>
</evidence>
<dbReference type="Pfam" id="PF00291">
    <property type="entry name" value="PALP"/>
    <property type="match status" value="1"/>
</dbReference>
<evidence type="ECO:0000256" key="2">
    <source>
        <dbReference type="ARBA" id="ARBA00022898"/>
    </source>
</evidence>
<comment type="cofactor">
    <cofactor evidence="1">
        <name>pyridoxal 5'-phosphate</name>
        <dbReference type="ChEBI" id="CHEBI:597326"/>
    </cofactor>
</comment>
<evidence type="ECO:0000256" key="3">
    <source>
        <dbReference type="ARBA" id="ARBA00023239"/>
    </source>
</evidence>
<evidence type="ECO:0000313" key="6">
    <source>
        <dbReference type="Proteomes" id="UP001451606"/>
    </source>
</evidence>
<dbReference type="InterPro" id="IPR036052">
    <property type="entry name" value="TrpB-like_PALP_sf"/>
</dbReference>
<evidence type="ECO:0000259" key="4">
    <source>
        <dbReference type="Pfam" id="PF00291"/>
    </source>
</evidence>
<dbReference type="AlphaFoldDB" id="A0AAX4NI60"/>
<dbReference type="InterPro" id="IPR050147">
    <property type="entry name" value="Ser/Thr_Dehydratase"/>
</dbReference>
<organism evidence="5 6">
    <name type="scientific">Oxyplasma meridianum</name>
    <dbReference type="NCBI Taxonomy" id="3073602"/>
    <lineage>
        <taxon>Archaea</taxon>
        <taxon>Methanobacteriati</taxon>
        <taxon>Thermoplasmatota</taxon>
        <taxon>Thermoplasmata</taxon>
        <taxon>Thermoplasmatales</taxon>
        <taxon>Thermoplasmataceae</taxon>
        <taxon>Oxyplasma</taxon>
    </lineage>
</organism>
<feature type="domain" description="Tryptophan synthase beta chain-like PALP" evidence="4">
    <location>
        <begin position="49"/>
        <end position="333"/>
    </location>
</feature>
<dbReference type="PANTHER" id="PTHR48078:SF6">
    <property type="entry name" value="L-THREONINE DEHYDRATASE CATABOLIC TDCB"/>
    <property type="match status" value="1"/>
</dbReference>
<keyword evidence="3" id="KW-0456">Lyase</keyword>
<dbReference type="GO" id="GO:0006567">
    <property type="term" value="P:L-threonine catabolic process"/>
    <property type="evidence" value="ECO:0007669"/>
    <property type="project" value="TreeGrafter"/>
</dbReference>
<evidence type="ECO:0000313" key="5">
    <source>
        <dbReference type="EMBL" id="WYY00415.1"/>
    </source>
</evidence>
<dbReference type="EMBL" id="CP133772">
    <property type="protein sequence ID" value="WYY00415.1"/>
    <property type="molecule type" value="Genomic_DNA"/>
</dbReference>
<dbReference type="PANTHER" id="PTHR48078">
    <property type="entry name" value="THREONINE DEHYDRATASE, MITOCHONDRIAL-RELATED"/>
    <property type="match status" value="1"/>
</dbReference>
<dbReference type="SUPFAM" id="SSF53686">
    <property type="entry name" value="Tryptophan synthase beta subunit-like PLP-dependent enzymes"/>
    <property type="match status" value="1"/>
</dbReference>